<dbReference type="PANTHER" id="PTHR38166:SF1">
    <property type="entry name" value="C2H2-TYPE DOMAIN-CONTAINING PROTEIN"/>
    <property type="match status" value="1"/>
</dbReference>
<evidence type="ECO:0000256" key="1">
    <source>
        <dbReference type="SAM" id="MobiDB-lite"/>
    </source>
</evidence>
<feature type="region of interest" description="Disordered" evidence="1">
    <location>
        <begin position="396"/>
        <end position="478"/>
    </location>
</feature>
<feature type="region of interest" description="Disordered" evidence="1">
    <location>
        <begin position="359"/>
        <end position="383"/>
    </location>
</feature>
<evidence type="ECO:0008006" key="4">
    <source>
        <dbReference type="Google" id="ProtNLM"/>
    </source>
</evidence>
<protein>
    <recommendedName>
        <fullName evidence="4">C2H2-type domain-containing protein</fullName>
    </recommendedName>
</protein>
<feature type="region of interest" description="Disordered" evidence="1">
    <location>
        <begin position="250"/>
        <end position="312"/>
    </location>
</feature>
<feature type="compositionally biased region" description="Polar residues" evidence="1">
    <location>
        <begin position="760"/>
        <end position="771"/>
    </location>
</feature>
<feature type="region of interest" description="Disordered" evidence="1">
    <location>
        <begin position="96"/>
        <end position="128"/>
    </location>
</feature>
<feature type="compositionally biased region" description="Acidic residues" evidence="1">
    <location>
        <begin position="451"/>
        <end position="461"/>
    </location>
</feature>
<feature type="region of interest" description="Disordered" evidence="1">
    <location>
        <begin position="48"/>
        <end position="67"/>
    </location>
</feature>
<dbReference type="Proteomes" id="UP000799770">
    <property type="component" value="Unassembled WGS sequence"/>
</dbReference>
<feature type="compositionally biased region" description="Low complexity" evidence="1">
    <location>
        <begin position="408"/>
        <end position="429"/>
    </location>
</feature>
<dbReference type="OrthoDB" id="3799363at2759"/>
<keyword evidence="3" id="KW-1185">Reference proteome</keyword>
<feature type="region of interest" description="Disordered" evidence="1">
    <location>
        <begin position="738"/>
        <end position="771"/>
    </location>
</feature>
<organism evidence="2 3">
    <name type="scientific">Lophiotrema nucula</name>
    <dbReference type="NCBI Taxonomy" id="690887"/>
    <lineage>
        <taxon>Eukaryota</taxon>
        <taxon>Fungi</taxon>
        <taxon>Dikarya</taxon>
        <taxon>Ascomycota</taxon>
        <taxon>Pezizomycotina</taxon>
        <taxon>Dothideomycetes</taxon>
        <taxon>Pleosporomycetidae</taxon>
        <taxon>Pleosporales</taxon>
        <taxon>Lophiotremataceae</taxon>
        <taxon>Lophiotrema</taxon>
    </lineage>
</organism>
<name>A0A6A5YK23_9PLEO</name>
<gene>
    <name evidence="2" type="ORF">BDV96DRAFT_653914</name>
</gene>
<feature type="region of interest" description="Disordered" evidence="1">
    <location>
        <begin position="667"/>
        <end position="690"/>
    </location>
</feature>
<sequence>MTLAAGSLGDGETEGHDGVGTQSLDSPTRHHGRDLTREEEAIQWAAKEERRFERIKASKKQPREKGWPEEFISWTEAPAPRDPKAERIYGFMRRHNEHTIKGPSRSLAGDANIKPQRRSAGPPLTEDEVDELEREKSRVEGIMKDIIANGTWGTGWSGGERDVFVRRNSQIRNNRNTENILGGEQPELSTNELSRVSKVTHAESWLAEDDPPEDVNPIRTRPLKDIDDKFNSEEGMGVLIDKVDALSITHDTGPQYGRPRATSVRQHSKPLSPRDTLQLSNFDYEGSGNDSTTDRSHVASKRTPELPQFTNDRFTYPMHNATSESGMTIQVSPEQAFQDQLDNDVPAFAHSARHSILRHVDESPETPQAAAGAGSGHEHNPQLQSYRDATSSIVQRPTGGAVFPRGNSLQNSQQQQSPPIGPSAQPSSQEGGSKQPRAKKRERGDGRDPGDGDGDDSTTDDDDRRRNKRGKMPAHRKPHLGLRCPFYLRQPDKYRNVQACSNEGGFADFSRLRFHLKRAHTQPLQCPRCWEEMKTREDCNVHLRQTRPCEIQPKPESDQLTLEEWEATEKIVRAPGSVEKKWSRLFRKLFPTDEKVPPCFDKSVFVSQIDDILAGVINAVLRTEFPDMERPGLERVKHQIVQRCKNRLLQPEKQLDDDLLAARSADGASIPERVENSHRPRPSPILAQPDRPSLSLMLSERMPSNEFFWEDSDTVPNNIRQTTAATEADTRVERAFEQSARGLQERSSLRISHDTDRGVRSNTDSSHTTQLSNSLILPASERTSMTSYAAHPNHNPQPLSEIAESSNSHTDLLELQDQHYATKYTTDALDPQSETWMLFNWDQNDTFDFTTGSMPGLPAHQRHGQVWGDLGF</sequence>
<evidence type="ECO:0000313" key="2">
    <source>
        <dbReference type="EMBL" id="KAF2107323.1"/>
    </source>
</evidence>
<accession>A0A6A5YK23</accession>
<dbReference type="PANTHER" id="PTHR38166">
    <property type="entry name" value="C2H2-TYPE DOMAIN-CONTAINING PROTEIN-RELATED"/>
    <property type="match status" value="1"/>
</dbReference>
<dbReference type="AlphaFoldDB" id="A0A6A5YK23"/>
<evidence type="ECO:0000313" key="3">
    <source>
        <dbReference type="Proteomes" id="UP000799770"/>
    </source>
</evidence>
<feature type="region of interest" description="Disordered" evidence="1">
    <location>
        <begin position="1"/>
        <end position="41"/>
    </location>
</feature>
<dbReference type="EMBL" id="ML977355">
    <property type="protein sequence ID" value="KAF2107323.1"/>
    <property type="molecule type" value="Genomic_DNA"/>
</dbReference>
<reference evidence="2" key="1">
    <citation type="journal article" date="2020" name="Stud. Mycol.">
        <title>101 Dothideomycetes genomes: a test case for predicting lifestyles and emergence of pathogens.</title>
        <authorList>
            <person name="Haridas S."/>
            <person name="Albert R."/>
            <person name="Binder M."/>
            <person name="Bloem J."/>
            <person name="Labutti K."/>
            <person name="Salamov A."/>
            <person name="Andreopoulos B."/>
            <person name="Baker S."/>
            <person name="Barry K."/>
            <person name="Bills G."/>
            <person name="Bluhm B."/>
            <person name="Cannon C."/>
            <person name="Castanera R."/>
            <person name="Culley D."/>
            <person name="Daum C."/>
            <person name="Ezra D."/>
            <person name="Gonzalez J."/>
            <person name="Henrissat B."/>
            <person name="Kuo A."/>
            <person name="Liang C."/>
            <person name="Lipzen A."/>
            <person name="Lutzoni F."/>
            <person name="Magnuson J."/>
            <person name="Mondo S."/>
            <person name="Nolan M."/>
            <person name="Ohm R."/>
            <person name="Pangilinan J."/>
            <person name="Park H.-J."/>
            <person name="Ramirez L."/>
            <person name="Alfaro M."/>
            <person name="Sun H."/>
            <person name="Tritt A."/>
            <person name="Yoshinaga Y."/>
            <person name="Zwiers L.-H."/>
            <person name="Turgeon B."/>
            <person name="Goodwin S."/>
            <person name="Spatafora J."/>
            <person name="Crous P."/>
            <person name="Grigoriev I."/>
        </authorList>
    </citation>
    <scope>NUCLEOTIDE SEQUENCE</scope>
    <source>
        <strain evidence="2">CBS 627.86</strain>
    </source>
</reference>
<feature type="compositionally biased region" description="Basic and acidic residues" evidence="1">
    <location>
        <begin position="743"/>
        <end position="759"/>
    </location>
</feature>
<proteinExistence type="predicted"/>
<feature type="compositionally biased region" description="Basic residues" evidence="1">
    <location>
        <begin position="466"/>
        <end position="478"/>
    </location>
</feature>